<reference evidence="2" key="1">
    <citation type="submission" date="2016-10" db="EMBL/GenBank/DDBJ databases">
        <authorList>
            <person name="Varghese N."/>
            <person name="Submissions S."/>
        </authorList>
    </citation>
    <scope>NUCLEOTIDE SEQUENCE [LARGE SCALE GENOMIC DNA]</scope>
    <source>
        <strain evidence="2">B48,IBRC-M 10115,DSM 25386,CECT 8001</strain>
    </source>
</reference>
<protein>
    <submittedName>
        <fullName evidence="1">Uncharacterized protein</fullName>
    </submittedName>
</protein>
<organism evidence="1 2">
    <name type="scientific">Mesobacillus persicus</name>
    <dbReference type="NCBI Taxonomy" id="930146"/>
    <lineage>
        <taxon>Bacteria</taxon>
        <taxon>Bacillati</taxon>
        <taxon>Bacillota</taxon>
        <taxon>Bacilli</taxon>
        <taxon>Bacillales</taxon>
        <taxon>Bacillaceae</taxon>
        <taxon>Mesobacillus</taxon>
    </lineage>
</organism>
<dbReference type="EMBL" id="FOBW01000002">
    <property type="protein sequence ID" value="SEM35529.1"/>
    <property type="molecule type" value="Genomic_DNA"/>
</dbReference>
<dbReference type="AlphaFoldDB" id="A0A1H7XRB4"/>
<gene>
    <name evidence="1" type="ORF">SAMN05192533_102299</name>
</gene>
<sequence>MIKESLGKYQKEYCTFQHIFLNNEGKVLKYKFKDKYVRIIHRDQMWKVQANTTLNGLKPFKTFDEAYAYLEKTIGGRL</sequence>
<dbReference type="STRING" id="930146.SAMN05192533_102299"/>
<evidence type="ECO:0000313" key="1">
    <source>
        <dbReference type="EMBL" id="SEM35529.1"/>
    </source>
</evidence>
<proteinExistence type="predicted"/>
<dbReference type="Proteomes" id="UP000198553">
    <property type="component" value="Unassembled WGS sequence"/>
</dbReference>
<evidence type="ECO:0000313" key="2">
    <source>
        <dbReference type="Proteomes" id="UP000198553"/>
    </source>
</evidence>
<keyword evidence="2" id="KW-1185">Reference proteome</keyword>
<dbReference type="RefSeq" id="WP_090741418.1">
    <property type="nucleotide sequence ID" value="NZ_FOBW01000002.1"/>
</dbReference>
<accession>A0A1H7XRB4</accession>
<name>A0A1H7XRB4_9BACI</name>